<feature type="region of interest" description="Disordered" evidence="1">
    <location>
        <begin position="202"/>
        <end position="255"/>
    </location>
</feature>
<feature type="compositionally biased region" description="Basic residues" evidence="1">
    <location>
        <begin position="216"/>
        <end position="226"/>
    </location>
</feature>
<evidence type="ECO:0000256" key="1">
    <source>
        <dbReference type="SAM" id="MobiDB-lite"/>
    </source>
</evidence>
<keyword evidence="3" id="KW-1185">Reference proteome</keyword>
<name>A0ABP5XK77_9ACTN</name>
<accession>A0ABP5XK77</accession>
<dbReference type="EMBL" id="BAAARW010000044">
    <property type="protein sequence ID" value="GAA2456242.1"/>
    <property type="molecule type" value="Genomic_DNA"/>
</dbReference>
<protein>
    <submittedName>
        <fullName evidence="2">Uncharacterized protein</fullName>
    </submittedName>
</protein>
<evidence type="ECO:0000313" key="2">
    <source>
        <dbReference type="EMBL" id="GAA2456242.1"/>
    </source>
</evidence>
<reference evidence="3" key="1">
    <citation type="journal article" date="2019" name="Int. J. Syst. Evol. Microbiol.">
        <title>The Global Catalogue of Microorganisms (GCM) 10K type strain sequencing project: providing services to taxonomists for standard genome sequencing and annotation.</title>
        <authorList>
            <consortium name="The Broad Institute Genomics Platform"/>
            <consortium name="The Broad Institute Genome Sequencing Center for Infectious Disease"/>
            <person name="Wu L."/>
            <person name="Ma J."/>
        </authorList>
    </citation>
    <scope>NUCLEOTIDE SEQUENCE [LARGE SCALE GENOMIC DNA]</scope>
    <source>
        <strain evidence="3">JCM 3325</strain>
    </source>
</reference>
<dbReference type="Proteomes" id="UP001501231">
    <property type="component" value="Unassembled WGS sequence"/>
</dbReference>
<feature type="region of interest" description="Disordered" evidence="1">
    <location>
        <begin position="272"/>
        <end position="293"/>
    </location>
</feature>
<sequence length="293" mass="32466">MREQTRRCWCVINHPQTPAKRAEVGASLAYARRIGDPSAVLLCLAMLIGPCPAWPTPQTTKETKKQTDVDELLRTLAGRAAPDEPMDKETLRMHVARQVTCPINKTVLDLKNSVVIQGGSPFNGTAVISSQAWDELGADLLDRFAEEGVMPKIVDARLLDWTIRPMDYEELGVYRDVLDKFAGDEAFARWWRQPVPVGCLRPRQRPPRVRPAQPVPRRRNRGHAARVGRTAPGHHGPRSGPPVRAVRQAHQPGPVHRTADLRCVVVPLNHLERAPSPTSELEPGSGLEPPLTA</sequence>
<gene>
    <name evidence="2" type="ORF">GCM10010191_89510</name>
</gene>
<proteinExistence type="predicted"/>
<dbReference type="RefSeq" id="WP_344597840.1">
    <property type="nucleotide sequence ID" value="NZ_BAAARW010000044.1"/>
</dbReference>
<evidence type="ECO:0000313" key="3">
    <source>
        <dbReference type="Proteomes" id="UP001501231"/>
    </source>
</evidence>
<organism evidence="2 3">
    <name type="scientific">Actinomadura vinacea</name>
    <dbReference type="NCBI Taxonomy" id="115336"/>
    <lineage>
        <taxon>Bacteria</taxon>
        <taxon>Bacillati</taxon>
        <taxon>Actinomycetota</taxon>
        <taxon>Actinomycetes</taxon>
        <taxon>Streptosporangiales</taxon>
        <taxon>Thermomonosporaceae</taxon>
        <taxon>Actinomadura</taxon>
    </lineage>
</organism>
<comment type="caution">
    <text evidence="2">The sequence shown here is derived from an EMBL/GenBank/DDBJ whole genome shotgun (WGS) entry which is preliminary data.</text>
</comment>